<dbReference type="AlphaFoldDB" id="A0A6I4I8A1"/>
<keyword evidence="3" id="KW-1185">Reference proteome</keyword>
<protein>
    <submittedName>
        <fullName evidence="2">PepSY domain-containing protein</fullName>
    </submittedName>
</protein>
<proteinExistence type="predicted"/>
<evidence type="ECO:0000313" key="3">
    <source>
        <dbReference type="Proteomes" id="UP000434850"/>
    </source>
</evidence>
<evidence type="ECO:0000313" key="2">
    <source>
        <dbReference type="EMBL" id="MVN91127.1"/>
    </source>
</evidence>
<dbReference type="OrthoDB" id="9806195at2"/>
<dbReference type="Proteomes" id="UP000434850">
    <property type="component" value="Unassembled WGS sequence"/>
</dbReference>
<dbReference type="Pfam" id="PF03929">
    <property type="entry name" value="PepSY_TM"/>
    <property type="match status" value="1"/>
</dbReference>
<comment type="caution">
    <text evidence="2">The sequence shown here is derived from an EMBL/GenBank/DDBJ whole genome shotgun (WGS) entry which is preliminary data.</text>
</comment>
<accession>A0A6I4I8A1</accession>
<reference evidence="2 3" key="1">
    <citation type="submission" date="2019-12" db="EMBL/GenBank/DDBJ databases">
        <title>Mucilaginibacter sp. HME9299 genome sequencing and assembly.</title>
        <authorList>
            <person name="Kang H."/>
            <person name="Kim H."/>
            <person name="Joh K."/>
        </authorList>
    </citation>
    <scope>NUCLEOTIDE SEQUENCE [LARGE SCALE GENOMIC DNA]</scope>
    <source>
        <strain evidence="2 3">HME9299</strain>
    </source>
</reference>
<keyword evidence="1" id="KW-0812">Transmembrane</keyword>
<gene>
    <name evidence="2" type="ORF">GO816_08340</name>
</gene>
<feature type="transmembrane region" description="Helical" evidence="1">
    <location>
        <begin position="215"/>
        <end position="238"/>
    </location>
</feature>
<dbReference type="EMBL" id="WQLA01000003">
    <property type="protein sequence ID" value="MVN91127.1"/>
    <property type="molecule type" value="Genomic_DNA"/>
</dbReference>
<keyword evidence="1" id="KW-1133">Transmembrane helix</keyword>
<keyword evidence="1" id="KW-0472">Membrane</keyword>
<evidence type="ECO:0000256" key="1">
    <source>
        <dbReference type="SAM" id="Phobius"/>
    </source>
</evidence>
<dbReference type="RefSeq" id="WP_157541120.1">
    <property type="nucleotide sequence ID" value="NZ_WQLA01000003.1"/>
</dbReference>
<dbReference type="InterPro" id="IPR005625">
    <property type="entry name" value="PepSY-ass_TM"/>
</dbReference>
<feature type="transmembrane region" description="Helical" evidence="1">
    <location>
        <begin position="267"/>
        <end position="288"/>
    </location>
</feature>
<sequence length="484" mass="56563">MQNQSLITKKQFYKWHRILGLISLVPVIFWSVSGLSHPFMSNWFRPFIPQEVFKPMTQQQMAPVLSLQQVMDQNKISTIRNFSLVNFNKQTYYQALMPDSSYRYYSASNGVLLPNGDKKYAVFLARYFTQDSVSSIKSITLQTTFDDTYQPINRLLPVWKIAFNRADRMDVYVETSQSRLATFNNNTRKTFLWIFRQFHSWQFLADAFSETIRQVTLLIVIVIMILSLFSGITVYGLFWKRFKQIRQQQKIEDKKEKRFTHRYHRQLGLIVSFVMLTFTISGGFHLWVKLNGEPATKQPFEQLINRTDLQISNLNSRIADSLTKRISLIKYKGITFYQVTDAKKLVKYFNTQSGTEVQDGDRKFALYLSNYYRGGNMEDKTAYQFKTEQIKQFTPEYGFINKRLPVMKISYPQNQDWYIETSSAKLATKVAGIDRLEGFSFIFLHKYFGMTWAGKNVRDIVSMLAAAGVLVVSLFGFAAFIKNK</sequence>
<name>A0A6I4I8A1_9SPHI</name>
<organism evidence="2 3">
    <name type="scientific">Mucilaginibacter aquatilis</name>
    <dbReference type="NCBI Taxonomy" id="1517760"/>
    <lineage>
        <taxon>Bacteria</taxon>
        <taxon>Pseudomonadati</taxon>
        <taxon>Bacteroidota</taxon>
        <taxon>Sphingobacteriia</taxon>
        <taxon>Sphingobacteriales</taxon>
        <taxon>Sphingobacteriaceae</taxon>
        <taxon>Mucilaginibacter</taxon>
    </lineage>
</organism>
<feature type="transmembrane region" description="Helical" evidence="1">
    <location>
        <begin position="460"/>
        <end position="481"/>
    </location>
</feature>